<evidence type="ECO:0000256" key="16">
    <source>
        <dbReference type="RuleBase" id="RU365100"/>
    </source>
</evidence>
<evidence type="ECO:0000256" key="13">
    <source>
        <dbReference type="ARBA" id="ARBA00023211"/>
    </source>
</evidence>
<comment type="cofactor">
    <cofactor evidence="2">
        <name>Mg(2+)</name>
        <dbReference type="ChEBI" id="CHEBI:18420"/>
    </cofactor>
</comment>
<dbReference type="CDD" id="cd01570">
    <property type="entry name" value="NAPRTase_A"/>
    <property type="match status" value="1"/>
</dbReference>
<keyword evidence="10 16" id="KW-0808">Transferase</keyword>
<comment type="PTM">
    <text evidence="16">Transiently phosphorylated on a His residue during the reaction cycle. Phosphorylation strongly increases the affinity for substrates and increases the rate of nicotinate D-ribonucleotide production. Dephosphorylation regenerates the low-affinity form of the enzyme, leading to product release.</text>
</comment>
<evidence type="ECO:0000256" key="7">
    <source>
        <dbReference type="ARBA" id="ARBA00022553"/>
    </source>
</evidence>
<keyword evidence="20" id="KW-1185">Reference proteome</keyword>
<dbReference type="Gene3D" id="3.20.140.10">
    <property type="entry name" value="nicotinate phosphoribosyltransferase"/>
    <property type="match status" value="2"/>
</dbReference>
<dbReference type="SUPFAM" id="SSF54675">
    <property type="entry name" value="Nicotinate/Quinolinate PRTase N-terminal domain-like"/>
    <property type="match status" value="1"/>
</dbReference>
<sequence>MAFVLHPEGSTMPCNGFLSNGQDSLVQPLLTDYYQITMCYGYWKAGIHNEHSVFDLFFRKNPFSGEYTIFAGMEDCLRFIQNFRFSESDLRFMRRVLPETVEPAFFQYLGTLDCSEVKVFAIKEGSVVFPKVPLITVEGPLAVCQLLETTFLNLVNYSSLVATNASRFRNVAGSRIQLLEFGLRRAQGPNGGLSASKYCYIGGFDGTSNLLAGKLFGIPVRGTQAHSFICSFSGADDLKIRKIKDASGMHEVDLFELSERKLGMLMEKCKWGVSRGEVSEGELCAFVAYAISFPTTFLALIDTYDVLRSGVINFCAVTLALYDVGFKSLGCRIDSGDLSYLSKEVRAVFHKVAALDQSLDWFAKLMIVASNDINEDTIVSLNEQQHEIDAFGVGTHLVTCQKQPALGCVFKLVALSGSPKIKLSAEVAKITIPGRKRCYRLYGKEGYGICDLMTLEDEPKPIENEPILCRHPFLEGKRALVIAKKVEDLQLPFWGDGQILQPLPSLLEMRKHVNESLDHLRKDHRRLLNPTPYKVSVTEKLYEFLHSIWLQNAPIGQLE</sequence>
<dbReference type="WBParaSite" id="PgR055_g027_t01">
    <property type="protein sequence ID" value="PgR055_g027_t01"/>
    <property type="gene ID" value="PgR055_g027"/>
</dbReference>
<reference evidence="21 22" key="1">
    <citation type="submission" date="2022-11" db="UniProtKB">
        <authorList>
            <consortium name="WormBaseParasite"/>
        </authorList>
    </citation>
    <scope>IDENTIFICATION</scope>
</reference>
<evidence type="ECO:0000256" key="6">
    <source>
        <dbReference type="ARBA" id="ARBA00021569"/>
    </source>
</evidence>
<organism evidence="20 21">
    <name type="scientific">Parascaris univalens</name>
    <name type="common">Nematode worm</name>
    <dbReference type="NCBI Taxonomy" id="6257"/>
    <lineage>
        <taxon>Eukaryota</taxon>
        <taxon>Metazoa</taxon>
        <taxon>Ecdysozoa</taxon>
        <taxon>Nematoda</taxon>
        <taxon>Chromadorea</taxon>
        <taxon>Rhabditida</taxon>
        <taxon>Spirurina</taxon>
        <taxon>Ascaridomorpha</taxon>
        <taxon>Ascaridoidea</taxon>
        <taxon>Ascarididae</taxon>
        <taxon>Parascaris</taxon>
    </lineage>
</organism>
<evidence type="ECO:0000256" key="5">
    <source>
        <dbReference type="ARBA" id="ARBA00013236"/>
    </source>
</evidence>
<comment type="function">
    <text evidence="14">Catalyzes the first step in the biosynthesis of NAD from nicotinic acid, the ATP-dependent synthesis of beta-nicotinate D-ribonucleotide from nicotinate and 5-phospho-D-ribose 1-phosphate. Helps prevent cellular oxidative stress via its role in NAD biosynthesis.</text>
</comment>
<dbReference type="AlphaFoldDB" id="A0A915BRW9"/>
<dbReference type="Pfam" id="PF04095">
    <property type="entry name" value="NAPRTase"/>
    <property type="match status" value="1"/>
</dbReference>
<comment type="catalytic activity">
    <reaction evidence="15 16">
        <text>5-phospho-alpha-D-ribose 1-diphosphate + nicotinate + ATP + H2O = nicotinate beta-D-ribonucleotide + ADP + phosphate + diphosphate</text>
        <dbReference type="Rhea" id="RHEA:36163"/>
        <dbReference type="ChEBI" id="CHEBI:15377"/>
        <dbReference type="ChEBI" id="CHEBI:30616"/>
        <dbReference type="ChEBI" id="CHEBI:32544"/>
        <dbReference type="ChEBI" id="CHEBI:33019"/>
        <dbReference type="ChEBI" id="CHEBI:43474"/>
        <dbReference type="ChEBI" id="CHEBI:57502"/>
        <dbReference type="ChEBI" id="CHEBI:58017"/>
        <dbReference type="ChEBI" id="CHEBI:456216"/>
        <dbReference type="EC" id="6.3.4.21"/>
    </reaction>
</comment>
<dbReference type="Proteomes" id="UP000887569">
    <property type="component" value="Unplaced"/>
</dbReference>
<evidence type="ECO:0000256" key="9">
    <source>
        <dbReference type="ARBA" id="ARBA00022642"/>
    </source>
</evidence>
<dbReference type="EC" id="6.3.4.21" evidence="5 16"/>
<dbReference type="FunFam" id="3.20.20.70:FF:000173">
    <property type="entry name" value="Nicotinate phosphoribosyltransferase"/>
    <property type="match status" value="1"/>
</dbReference>
<evidence type="ECO:0000313" key="20">
    <source>
        <dbReference type="Proteomes" id="UP000887569"/>
    </source>
</evidence>
<comment type="pathway">
    <text evidence="3 16">Cofactor biosynthesis; NAD(+) biosynthesis; nicotinate D-ribonucleotide from nicotinate: step 1/1.</text>
</comment>
<dbReference type="NCBIfam" id="TIGR01513">
    <property type="entry name" value="NAPRTase_put"/>
    <property type="match status" value="1"/>
</dbReference>
<evidence type="ECO:0000259" key="19">
    <source>
        <dbReference type="Pfam" id="PF17956"/>
    </source>
</evidence>
<evidence type="ECO:0000256" key="4">
    <source>
        <dbReference type="ARBA" id="ARBA00010897"/>
    </source>
</evidence>
<dbReference type="FunFam" id="3.20.140.10:FF:000006">
    <property type="entry name" value="Nicotinate phosphoribosyltransferase"/>
    <property type="match status" value="1"/>
</dbReference>
<feature type="domain" description="Nicotinate phosphoribosyltransferase N-terminal" evidence="18">
    <location>
        <begin position="29"/>
        <end position="156"/>
    </location>
</feature>
<dbReference type="GO" id="GO:0034355">
    <property type="term" value="P:NAD+ biosynthetic process via the salvage pathway"/>
    <property type="evidence" value="ECO:0007669"/>
    <property type="project" value="TreeGrafter"/>
</dbReference>
<evidence type="ECO:0000256" key="14">
    <source>
        <dbReference type="ARBA" id="ARBA00023426"/>
    </source>
</evidence>
<dbReference type="InterPro" id="IPR041525">
    <property type="entry name" value="N/Namide_PRibTrfase"/>
</dbReference>
<keyword evidence="12" id="KW-0460">Magnesium</keyword>
<proteinExistence type="inferred from homology"/>
<keyword evidence="13" id="KW-0464">Manganese</keyword>
<evidence type="ECO:0000256" key="2">
    <source>
        <dbReference type="ARBA" id="ARBA00001946"/>
    </source>
</evidence>
<dbReference type="WBParaSite" id="PgR055_g027_t06">
    <property type="protein sequence ID" value="PgR055_g027_t06"/>
    <property type="gene ID" value="PgR055_g027"/>
</dbReference>
<evidence type="ECO:0000256" key="15">
    <source>
        <dbReference type="ARBA" id="ARBA00048668"/>
    </source>
</evidence>
<evidence type="ECO:0000256" key="10">
    <source>
        <dbReference type="ARBA" id="ARBA00022679"/>
    </source>
</evidence>
<dbReference type="GO" id="GO:0004516">
    <property type="term" value="F:nicotinate phosphoribosyltransferase activity"/>
    <property type="evidence" value="ECO:0007669"/>
    <property type="project" value="UniProtKB-UniRule"/>
</dbReference>
<dbReference type="InterPro" id="IPR041619">
    <property type="entry name" value="NAPRTase_C"/>
</dbReference>
<dbReference type="InterPro" id="IPR036068">
    <property type="entry name" value="Nicotinate_pribotase-like_C"/>
</dbReference>
<feature type="domain" description="Nicotinate phosphoribosyltransferase C-terminal" evidence="19">
    <location>
        <begin position="435"/>
        <end position="544"/>
    </location>
</feature>
<feature type="domain" description="Nicotinate/nicotinamide phosphoribosyltransferase" evidence="17">
    <location>
        <begin position="329"/>
        <end position="427"/>
    </location>
</feature>
<dbReference type="GO" id="GO:0005829">
    <property type="term" value="C:cytosol"/>
    <property type="evidence" value="ECO:0007669"/>
    <property type="project" value="TreeGrafter"/>
</dbReference>
<dbReference type="GO" id="GO:0016740">
    <property type="term" value="F:transferase activity"/>
    <property type="evidence" value="ECO:0007669"/>
    <property type="project" value="UniProtKB-KW"/>
</dbReference>
<evidence type="ECO:0000256" key="3">
    <source>
        <dbReference type="ARBA" id="ARBA00004952"/>
    </source>
</evidence>
<comment type="cofactor">
    <cofactor evidence="1">
        <name>Mn(2+)</name>
        <dbReference type="ChEBI" id="CHEBI:29035"/>
    </cofactor>
</comment>
<protein>
    <recommendedName>
        <fullName evidence="6 16">Nicotinate phosphoribosyltransferase</fullName>
        <ecNumber evidence="5 16">6.3.4.21</ecNumber>
    </recommendedName>
</protein>
<dbReference type="FunFam" id="3.20.20.70:FF:000155">
    <property type="entry name" value="Nicotinate phosphoribosyltransferase"/>
    <property type="match status" value="1"/>
</dbReference>
<dbReference type="SUPFAM" id="SSF51690">
    <property type="entry name" value="Nicotinate/Quinolinate PRTase C-terminal domain-like"/>
    <property type="match status" value="1"/>
</dbReference>
<keyword evidence="9 16" id="KW-0662">Pyridine nucleotide biosynthesis</keyword>
<accession>A0A915BRW9</accession>
<name>A0A915BRW9_PARUN</name>
<dbReference type="FunFam" id="3.20.140.10:FF:000002">
    <property type="entry name" value="Nicotinate phosphoribosyltransferase"/>
    <property type="match status" value="1"/>
</dbReference>
<dbReference type="InterPro" id="IPR007229">
    <property type="entry name" value="Nic_PRibTrfase-Fam"/>
</dbReference>
<dbReference type="WBParaSite" id="PgR055_g027_t02">
    <property type="protein sequence ID" value="PgR055_g027_t02"/>
    <property type="gene ID" value="PgR055_g027"/>
</dbReference>
<dbReference type="PIRSF" id="PIRSF000484">
    <property type="entry name" value="NAPRT"/>
    <property type="match status" value="1"/>
</dbReference>
<evidence type="ECO:0000313" key="21">
    <source>
        <dbReference type="WBParaSite" id="PgR055_g027_t01"/>
    </source>
</evidence>
<evidence type="ECO:0000256" key="1">
    <source>
        <dbReference type="ARBA" id="ARBA00001936"/>
    </source>
</evidence>
<dbReference type="PANTHER" id="PTHR11098:SF1">
    <property type="entry name" value="NICOTINATE PHOSPHORIBOSYLTRANSFERASE"/>
    <property type="match status" value="1"/>
</dbReference>
<evidence type="ECO:0000256" key="8">
    <source>
        <dbReference type="ARBA" id="ARBA00022598"/>
    </source>
</evidence>
<dbReference type="PANTHER" id="PTHR11098">
    <property type="entry name" value="NICOTINATE PHOSPHORIBOSYLTRANSFERASE"/>
    <property type="match status" value="1"/>
</dbReference>
<dbReference type="Gene3D" id="3.20.20.70">
    <property type="entry name" value="Aldolase class I"/>
    <property type="match status" value="1"/>
</dbReference>
<dbReference type="GO" id="GO:0046872">
    <property type="term" value="F:metal ion binding"/>
    <property type="evidence" value="ECO:0007669"/>
    <property type="project" value="UniProtKB-KW"/>
</dbReference>
<dbReference type="InterPro" id="IPR006405">
    <property type="entry name" value="Nic_PRibTrfase_pncB"/>
</dbReference>
<comment type="similarity">
    <text evidence="4 16">Belongs to the NAPRTase family.</text>
</comment>
<keyword evidence="11" id="KW-0479">Metal-binding</keyword>
<evidence type="ECO:0000259" key="17">
    <source>
        <dbReference type="Pfam" id="PF04095"/>
    </source>
</evidence>
<dbReference type="InterPro" id="IPR040727">
    <property type="entry name" value="NAPRTase_N"/>
</dbReference>
<dbReference type="Pfam" id="PF17767">
    <property type="entry name" value="NAPRTase_N"/>
    <property type="match status" value="1"/>
</dbReference>
<dbReference type="InterPro" id="IPR013785">
    <property type="entry name" value="Aldolase_TIM"/>
</dbReference>
<dbReference type="Pfam" id="PF17956">
    <property type="entry name" value="NAPRTase_C"/>
    <property type="match status" value="1"/>
</dbReference>
<evidence type="ECO:0000256" key="11">
    <source>
        <dbReference type="ARBA" id="ARBA00022723"/>
    </source>
</evidence>
<keyword evidence="8 16" id="KW-0436">Ligase</keyword>
<evidence type="ECO:0000259" key="18">
    <source>
        <dbReference type="Pfam" id="PF17767"/>
    </source>
</evidence>
<keyword evidence="7" id="KW-0597">Phosphoprotein</keyword>
<evidence type="ECO:0000256" key="12">
    <source>
        <dbReference type="ARBA" id="ARBA00022842"/>
    </source>
</evidence>
<evidence type="ECO:0000313" key="22">
    <source>
        <dbReference type="WBParaSite" id="PgR055_g027_t02"/>
    </source>
</evidence>